<dbReference type="EMBL" id="CACRTR010000012">
    <property type="protein sequence ID" value="VYU49332.1"/>
    <property type="molecule type" value="Genomic_DNA"/>
</dbReference>
<feature type="compositionally biased region" description="Low complexity" evidence="1">
    <location>
        <begin position="461"/>
        <end position="472"/>
    </location>
</feature>
<dbReference type="Pfam" id="PF10050">
    <property type="entry name" value="DUF2284"/>
    <property type="match status" value="1"/>
</dbReference>
<feature type="region of interest" description="Disordered" evidence="1">
    <location>
        <begin position="271"/>
        <end position="330"/>
    </location>
</feature>
<protein>
    <submittedName>
        <fullName evidence="2">Filamentous hemagglutinin</fullName>
    </submittedName>
</protein>
<sequence length="507" mass="57269">MDYIHKFSIGPVEMDKMLEEYHQLRKTRRYCAACPNYNKYWSCPDYAFDEALFLKEFKYMYLIAREYEIPREDRQKIFGIQPVAEYCKQVMQAMKVESWKDLLDLEAEFPGTLSLMPGNCHVCDISGEGCAKPKGQKCRHPELMRFSLESLGFDVDAICKYEIGVLLLWPKEGHLPEKLCAVMALMSNEKIPMDAIKAHFPDAQKSWLRFSDTAPEARNEVRPSVKRQESWLDNMKKQNQEKAEDPAYKPQKSWIGFKSEALDSGDYVKERPWREEEPEAIPAAPEETVALAEEMIESSAETEPAVEPETNVPEPPAQPEAVSEDEEDSKYKWLGFKRSVEEAEEELKKRPIPKFNIPEEEEKPEESAAEATQPEAGVPAAETVPEIIEPPTAEPEPVQTAPEPQPEPAPEPPVPEPVEEEIELLDASSVANVLSAAIEIAKDVVGDDFIPGEAPVFNESAPAPQTTAAEPAQADEEDDSKYKWLGFKATNLDEDDGLKKGGWKKNY</sequence>
<gene>
    <name evidence="2" type="primary">fhaB</name>
    <name evidence="2" type="ORF">ELLFYP34_00346</name>
</gene>
<name>A0A6N3FB28_EUBLI</name>
<feature type="compositionally biased region" description="Low complexity" evidence="1">
    <location>
        <begin position="379"/>
        <end position="402"/>
    </location>
</feature>
<dbReference type="AlphaFoldDB" id="A0A6N3FB28"/>
<feature type="region of interest" description="Disordered" evidence="1">
    <location>
        <begin position="342"/>
        <end position="419"/>
    </location>
</feature>
<accession>A0A6N3FB28</accession>
<evidence type="ECO:0000256" key="1">
    <source>
        <dbReference type="SAM" id="MobiDB-lite"/>
    </source>
</evidence>
<dbReference type="InterPro" id="IPR019271">
    <property type="entry name" value="DUF2284_metal-binding"/>
</dbReference>
<organism evidence="2">
    <name type="scientific">Eubacterium limosum</name>
    <dbReference type="NCBI Taxonomy" id="1736"/>
    <lineage>
        <taxon>Bacteria</taxon>
        <taxon>Bacillati</taxon>
        <taxon>Bacillota</taxon>
        <taxon>Clostridia</taxon>
        <taxon>Eubacteriales</taxon>
        <taxon>Eubacteriaceae</taxon>
        <taxon>Eubacterium</taxon>
    </lineage>
</organism>
<feature type="region of interest" description="Disordered" evidence="1">
    <location>
        <begin position="453"/>
        <end position="479"/>
    </location>
</feature>
<reference evidence="2" key="1">
    <citation type="submission" date="2019-11" db="EMBL/GenBank/DDBJ databases">
        <authorList>
            <person name="Feng L."/>
        </authorList>
    </citation>
    <scope>NUCLEOTIDE SEQUENCE</scope>
    <source>
        <strain evidence="2">ElimosumLFYP34</strain>
    </source>
</reference>
<feature type="compositionally biased region" description="Pro residues" evidence="1">
    <location>
        <begin position="403"/>
        <end position="416"/>
    </location>
</feature>
<feature type="compositionally biased region" description="Acidic residues" evidence="1">
    <location>
        <begin position="358"/>
        <end position="368"/>
    </location>
</feature>
<evidence type="ECO:0000313" key="2">
    <source>
        <dbReference type="EMBL" id="VYU49332.1"/>
    </source>
</evidence>
<proteinExistence type="predicted"/>